<proteinExistence type="predicted"/>
<dbReference type="EMBL" id="CP014500">
    <property type="protein sequence ID" value="ANB11377.1"/>
    <property type="molecule type" value="Genomic_DNA"/>
</dbReference>
<dbReference type="KEGG" id="slb:AWJ20_4186"/>
<keyword evidence="3" id="KW-0812">Transmembrane</keyword>
<evidence type="ECO:0000256" key="1">
    <source>
        <dbReference type="SAM" id="Coils"/>
    </source>
</evidence>
<feature type="region of interest" description="Disordered" evidence="2">
    <location>
        <begin position="950"/>
        <end position="974"/>
    </location>
</feature>
<accession>A0A161HH68</accession>
<organism evidence="4 5">
    <name type="scientific">Sugiyamaella lignohabitans</name>
    <dbReference type="NCBI Taxonomy" id="796027"/>
    <lineage>
        <taxon>Eukaryota</taxon>
        <taxon>Fungi</taxon>
        <taxon>Dikarya</taxon>
        <taxon>Ascomycota</taxon>
        <taxon>Saccharomycotina</taxon>
        <taxon>Dipodascomycetes</taxon>
        <taxon>Dipodascales</taxon>
        <taxon>Trichomonascaceae</taxon>
        <taxon>Sugiyamaella</taxon>
    </lineage>
</organism>
<dbReference type="RefSeq" id="XP_018733854.1">
    <property type="nucleotide sequence ID" value="XM_018881245.1"/>
</dbReference>
<feature type="region of interest" description="Disordered" evidence="2">
    <location>
        <begin position="1"/>
        <end position="51"/>
    </location>
</feature>
<keyword evidence="3" id="KW-0472">Membrane</keyword>
<dbReference type="InterPro" id="IPR053097">
    <property type="entry name" value="Prespore_vesicle_assoc"/>
</dbReference>
<keyword evidence="3" id="KW-1133">Transmembrane helix</keyword>
<feature type="transmembrane region" description="Helical" evidence="3">
    <location>
        <begin position="82"/>
        <end position="105"/>
    </location>
</feature>
<dbReference type="PANTHER" id="PTHR34586:SF3">
    <property type="entry name" value="FOLLISTATIN-LIKE DOMAIN-CONTAINING PROTEIN"/>
    <property type="match status" value="1"/>
</dbReference>
<dbReference type="GeneID" id="30036290"/>
<feature type="compositionally biased region" description="Polar residues" evidence="2">
    <location>
        <begin position="19"/>
        <end position="36"/>
    </location>
</feature>
<feature type="transmembrane region" description="Helical" evidence="3">
    <location>
        <begin position="185"/>
        <end position="207"/>
    </location>
</feature>
<dbReference type="AlphaFoldDB" id="A0A161HH68"/>
<feature type="compositionally biased region" description="Low complexity" evidence="2">
    <location>
        <begin position="37"/>
        <end position="50"/>
    </location>
</feature>
<reference evidence="4 5" key="1">
    <citation type="submission" date="2016-02" db="EMBL/GenBank/DDBJ databases">
        <title>Complete genome sequence and transcriptome regulation of the pentose utilising yeast Sugiyamaella lignohabitans.</title>
        <authorList>
            <person name="Bellasio M."/>
            <person name="Peymann A."/>
            <person name="Valli M."/>
            <person name="Sipitzky M."/>
            <person name="Graf A."/>
            <person name="Sauer M."/>
            <person name="Marx H."/>
            <person name="Mattanovich D."/>
        </authorList>
    </citation>
    <scope>NUCLEOTIDE SEQUENCE [LARGE SCALE GENOMIC DNA]</scope>
    <source>
        <strain evidence="4 5">CBS 10342</strain>
    </source>
</reference>
<evidence type="ECO:0000313" key="4">
    <source>
        <dbReference type="EMBL" id="ANB11377.1"/>
    </source>
</evidence>
<sequence>MDHTPGSSVSTADKKPFISNGNGSPPTNGSTAISCPTNGTGAGASNSGGTRKASVNRLGKLSKMPAKLPTNIIQPASFCDTFAILALLINVPSVIMVIVHCFYVASFFSQSGLSSISTRAIFGWSSSYDYSYSGSSSSSNSGSSASSSNINSSNSSTNANDYYSNSNYSNGWGGSSASRKLSQSLLLAVFKALLIDFIIAWTTLYIVPILRNVVIVFAHAIVASTMGGGGPRVFTNAIYSTTLVEVTIFIWDKLYYYLFSDDFALFSLFSSETLSTAVTTGTAVGAAVVTDASPSLLASLSASVPSSLSALLLSSSSSSVASSVSSSLSSCLSSSCSSTSVLSSPTHHNLLHLNSPHHHLLFDDSFLSSAGSILSGDSTASQQPSRKSTFNTFLSIVNMISSTVRFVRHMDWAHEFPIIFFQAVAVHVIGLGLVPFIRKVFPERGSLDWASNASGVLSSSSDSSSADNTSSEVFIDSQINFTFLSDSSSSTSDFSVFNSKNNSSNGSSGAGKIISIPEFSKDDLYTEEAFDDDTSANYKADFNFLYAPSVKKNKRLAQVRSNQPLWSVLASSIVLAARQETSISNNLDGDLALSSFELTFGQCAVRYILENMVAFEMGNFDPTLVSGTNIYVRVNGIQWPQVSVQPVTTGSVVEKNCLLIIVYGLSPVVQYDMEVVYANNDSPEQVPMTCMRVNVSTTARRHKSGSGANISAPARAVSPVTTLLDTLTTTQMNLSEEKSRLKKSRKEHAKRLGALRSELDGLRSRIDASDKGDERNNRKVLSLRGLVRQMEEEIDKITTATDELIAQEVESLAEYESHKKEWETHMKSQKQKEESSHELKTNWAKKVQALRSDLNSLSTKCEKLLAKKQRLLGDIEKLESEEAAILTKEIEARRSKREVKLTRRGKVEGEFSDNITKLEKVVEETRRHTMEIVAASTAASNVAAIYPQQTTMASHGPVPQQLHSNTSPSNSFDL</sequence>
<dbReference type="Proteomes" id="UP000189580">
    <property type="component" value="Chromosome c"/>
</dbReference>
<feature type="compositionally biased region" description="Polar residues" evidence="2">
    <location>
        <begin position="1"/>
        <end position="11"/>
    </location>
</feature>
<evidence type="ECO:0000256" key="3">
    <source>
        <dbReference type="SAM" id="Phobius"/>
    </source>
</evidence>
<keyword evidence="5" id="KW-1185">Reference proteome</keyword>
<evidence type="ECO:0000256" key="2">
    <source>
        <dbReference type="SAM" id="MobiDB-lite"/>
    </source>
</evidence>
<feature type="coiled-coil region" evidence="1">
    <location>
        <begin position="745"/>
        <end position="881"/>
    </location>
</feature>
<dbReference type="OrthoDB" id="4158994at2759"/>
<dbReference type="PANTHER" id="PTHR34586">
    <property type="entry name" value="SPERACT/SCAVENGER RECEPTOR DOMAIN-CONTAINING PROTEIN"/>
    <property type="match status" value="1"/>
</dbReference>
<feature type="compositionally biased region" description="Polar residues" evidence="2">
    <location>
        <begin position="961"/>
        <end position="974"/>
    </location>
</feature>
<keyword evidence="1" id="KW-0175">Coiled coil</keyword>
<gene>
    <name evidence="4" type="primary">NNF2</name>
    <name evidence="4" type="ORF">AWJ20_4186</name>
</gene>
<name>A0A161HH68_9ASCO</name>
<evidence type="ECO:0000313" key="5">
    <source>
        <dbReference type="Proteomes" id="UP000189580"/>
    </source>
</evidence>
<protein>
    <submittedName>
        <fullName evidence="4">Nnf2p</fullName>
    </submittedName>
</protein>